<gene>
    <name evidence="1" type="ORF">BSK56_22805</name>
</gene>
<organism evidence="1 2">
    <name type="scientific">Paenibacillus borealis</name>
    <dbReference type="NCBI Taxonomy" id="160799"/>
    <lineage>
        <taxon>Bacteria</taxon>
        <taxon>Bacillati</taxon>
        <taxon>Bacillota</taxon>
        <taxon>Bacilli</taxon>
        <taxon>Bacillales</taxon>
        <taxon>Paenibacillaceae</taxon>
        <taxon>Paenibacillus</taxon>
    </lineage>
</organism>
<keyword evidence="2" id="KW-1185">Reference proteome</keyword>
<comment type="caution">
    <text evidence="1">The sequence shown here is derived from an EMBL/GenBank/DDBJ whole genome shotgun (WGS) entry which is preliminary data.</text>
</comment>
<evidence type="ECO:0000313" key="2">
    <source>
        <dbReference type="Proteomes" id="UP000187412"/>
    </source>
</evidence>
<dbReference type="InterPro" id="IPR008928">
    <property type="entry name" value="6-hairpin_glycosidase_sf"/>
</dbReference>
<name>A0ABX3H2B2_PAEBO</name>
<dbReference type="PANTHER" id="PTHR31047:SF0">
    <property type="entry name" value="MEIOTICALLY UP-REGULATED GENE 157 PROTEIN"/>
    <property type="match status" value="1"/>
</dbReference>
<dbReference type="InterPro" id="IPR008313">
    <property type="entry name" value="GH125"/>
</dbReference>
<dbReference type="Proteomes" id="UP000187412">
    <property type="component" value="Unassembled WGS sequence"/>
</dbReference>
<protein>
    <submittedName>
        <fullName evidence="1">Metal-independent alpha-mannosidase</fullName>
    </submittedName>
</protein>
<evidence type="ECO:0000313" key="1">
    <source>
        <dbReference type="EMBL" id="OMD44542.1"/>
    </source>
</evidence>
<dbReference type="PANTHER" id="PTHR31047">
    <property type="entry name" value="MEIOTICALLY UP-REGULATED GENE 157 PROTEIN"/>
    <property type="match status" value="1"/>
</dbReference>
<dbReference type="Pfam" id="PF06824">
    <property type="entry name" value="Glyco_hydro_125"/>
    <property type="match status" value="1"/>
</dbReference>
<dbReference type="PIRSF" id="PIRSF028846">
    <property type="entry name" value="UCP028846"/>
    <property type="match status" value="1"/>
</dbReference>
<dbReference type="EMBL" id="MPTB01000032">
    <property type="protein sequence ID" value="OMD44542.1"/>
    <property type="molecule type" value="Genomic_DNA"/>
</dbReference>
<dbReference type="Gene3D" id="1.50.10.10">
    <property type="match status" value="1"/>
</dbReference>
<dbReference type="SUPFAM" id="SSF48208">
    <property type="entry name" value="Six-hairpin glycosidases"/>
    <property type="match status" value="1"/>
</dbReference>
<proteinExistence type="predicted"/>
<sequence>MKALNKNTKGRLFLLYSSNELPQSIQRLAAQVRTILQDRPKLADMFEQCLSNTWNTTIKRNKDGKTFVITGDIPAMWLRDSAAQVRPFLILAAEDEEIADMIEGLVKQQFAFIEIDPYANAFNQEADGRGHQDDLTAMNPWIWERKYEVDSLCYPIQLSYLLWKNTGRTSQFDAAFEKGVRRIIELWTTEQNHERDSLYTFQRLHGAPTDTLVREGKGSLTAYTGMTWSGFRPSDDACEYGYLIPANMFAVVVLRYVCEIAAEVLNSSELAASAQHLLEQIERGIRQHGTVDHPEFGTVYAYETDGLGSVNLMDDANVPSLLSIPYLGYSPVDDPVYMNTRSFILSKSNPYFYSGIAAAGIGSPHTPNRYIWPIALAVQGMTSGDTEEQQSILDRLAQCDNGTGFMHEAFHADDPGAYTRPWFSWANMMFCELVLMRCGIEVKRS</sequence>
<dbReference type="RefSeq" id="WP_076112900.1">
    <property type="nucleotide sequence ID" value="NZ_MPTB01000032.1"/>
</dbReference>
<reference evidence="1 2" key="1">
    <citation type="submission" date="2016-10" db="EMBL/GenBank/DDBJ databases">
        <title>Paenibacillus species isolates.</title>
        <authorList>
            <person name="Beno S.M."/>
        </authorList>
    </citation>
    <scope>NUCLEOTIDE SEQUENCE [LARGE SCALE GENOMIC DNA]</scope>
    <source>
        <strain evidence="1 2">FSL H7-0744</strain>
    </source>
</reference>
<accession>A0ABX3H2B2</accession>
<dbReference type="SMART" id="SM01149">
    <property type="entry name" value="DUF1237"/>
    <property type="match status" value="1"/>
</dbReference>
<dbReference type="InterPro" id="IPR012341">
    <property type="entry name" value="6hp_glycosidase-like_sf"/>
</dbReference>